<dbReference type="EMBL" id="MHIF01000061">
    <property type="protein sequence ID" value="OGY46424.1"/>
    <property type="molecule type" value="Genomic_DNA"/>
</dbReference>
<dbReference type="SUPFAM" id="SSF49503">
    <property type="entry name" value="Cupredoxins"/>
    <property type="match status" value="1"/>
</dbReference>
<evidence type="ECO:0000259" key="7">
    <source>
        <dbReference type="Pfam" id="PF13473"/>
    </source>
</evidence>
<dbReference type="PANTHER" id="PTHR38439:SF2">
    <property type="entry name" value="OUTER MEMBRANE PROTEIN H.8"/>
    <property type="match status" value="1"/>
</dbReference>
<name>A0A1G1Y2L3_9BACT</name>
<feature type="region of interest" description="Disordered" evidence="5">
    <location>
        <begin position="30"/>
        <end position="62"/>
    </location>
</feature>
<dbReference type="Proteomes" id="UP000178432">
    <property type="component" value="Unassembled WGS sequence"/>
</dbReference>
<evidence type="ECO:0000313" key="8">
    <source>
        <dbReference type="EMBL" id="OGY46424.1"/>
    </source>
</evidence>
<dbReference type="InterPro" id="IPR028871">
    <property type="entry name" value="BlueCu_1_BS"/>
</dbReference>
<evidence type="ECO:0000256" key="1">
    <source>
        <dbReference type="ARBA" id="ARBA00022448"/>
    </source>
</evidence>
<dbReference type="PROSITE" id="PS00079">
    <property type="entry name" value="MULTICOPPER_OXIDASE1"/>
    <property type="match status" value="1"/>
</dbReference>
<evidence type="ECO:0000256" key="5">
    <source>
        <dbReference type="SAM" id="MobiDB-lite"/>
    </source>
</evidence>
<dbReference type="PANTHER" id="PTHR38439">
    <property type="entry name" value="AURACYANIN-B"/>
    <property type="match status" value="1"/>
</dbReference>
<sequence>MRTKYVGIIIVGLLVVVGGYFLLRGGYQAPASAPDPTSAPTVAPKETEKQTETSPPTQAPVTGAAEISVNGTEFSFSPASLNVKAGERVKITFRNKGRAPHNLVIEGLEVGTKTIGGGQADVVEFTAPSLGTYTFFCSVPGHRASGMKGSLKVQ</sequence>
<reference evidence="8 9" key="1">
    <citation type="journal article" date="2016" name="Nat. Commun.">
        <title>Thousands of microbial genomes shed light on interconnected biogeochemical processes in an aquifer system.</title>
        <authorList>
            <person name="Anantharaman K."/>
            <person name="Brown C.T."/>
            <person name="Hug L.A."/>
            <person name="Sharon I."/>
            <person name="Castelle C.J."/>
            <person name="Probst A.J."/>
            <person name="Thomas B.C."/>
            <person name="Singh A."/>
            <person name="Wilkins M.J."/>
            <person name="Karaoz U."/>
            <person name="Brodie E.L."/>
            <person name="Williams K.H."/>
            <person name="Hubbard S.S."/>
            <person name="Banfield J.F."/>
        </authorList>
    </citation>
    <scope>NUCLEOTIDE SEQUENCE [LARGE SCALE GENOMIC DNA]</scope>
</reference>
<comment type="caution">
    <text evidence="8">The sequence shown here is derived from an EMBL/GenBank/DDBJ whole genome shotgun (WGS) entry which is preliminary data.</text>
</comment>
<protein>
    <recommendedName>
        <fullName evidence="7">EfeO-type cupredoxin-like domain-containing protein</fullName>
    </recommendedName>
</protein>
<evidence type="ECO:0000256" key="2">
    <source>
        <dbReference type="ARBA" id="ARBA00022723"/>
    </source>
</evidence>
<feature type="transmembrane region" description="Helical" evidence="6">
    <location>
        <begin position="6"/>
        <end position="23"/>
    </location>
</feature>
<dbReference type="InterPro" id="IPR033138">
    <property type="entry name" value="Cu_oxidase_CS"/>
</dbReference>
<organism evidence="8 9">
    <name type="scientific">Candidatus Buchananbacteria bacterium RIFCSPHIGHO2_01_FULL_46_12</name>
    <dbReference type="NCBI Taxonomy" id="1797536"/>
    <lineage>
        <taxon>Bacteria</taxon>
        <taxon>Candidatus Buchananiibacteriota</taxon>
    </lineage>
</organism>
<evidence type="ECO:0000313" key="9">
    <source>
        <dbReference type="Proteomes" id="UP000178432"/>
    </source>
</evidence>
<dbReference type="GO" id="GO:0005507">
    <property type="term" value="F:copper ion binding"/>
    <property type="evidence" value="ECO:0007669"/>
    <property type="project" value="TreeGrafter"/>
</dbReference>
<keyword evidence="1" id="KW-0813">Transport</keyword>
<dbReference type="InterPro" id="IPR050845">
    <property type="entry name" value="Cu-binding_ET"/>
</dbReference>
<keyword evidence="6" id="KW-1133">Transmembrane helix</keyword>
<gene>
    <name evidence="8" type="ORF">A2663_03020</name>
</gene>
<dbReference type="Gene3D" id="2.60.40.420">
    <property type="entry name" value="Cupredoxins - blue copper proteins"/>
    <property type="match status" value="1"/>
</dbReference>
<dbReference type="InterPro" id="IPR008972">
    <property type="entry name" value="Cupredoxin"/>
</dbReference>
<accession>A0A1G1Y2L3</accession>
<proteinExistence type="predicted"/>
<dbReference type="PROSITE" id="PS00196">
    <property type="entry name" value="COPPER_BLUE"/>
    <property type="match status" value="1"/>
</dbReference>
<keyword evidence="2" id="KW-0479">Metal-binding</keyword>
<keyword evidence="6" id="KW-0812">Transmembrane</keyword>
<evidence type="ECO:0000256" key="4">
    <source>
        <dbReference type="ARBA" id="ARBA00023008"/>
    </source>
</evidence>
<evidence type="ECO:0000256" key="6">
    <source>
        <dbReference type="SAM" id="Phobius"/>
    </source>
</evidence>
<dbReference type="Pfam" id="PF13473">
    <property type="entry name" value="Cupredoxin_1"/>
    <property type="match status" value="1"/>
</dbReference>
<feature type="compositionally biased region" description="Low complexity" evidence="5">
    <location>
        <begin position="30"/>
        <end position="44"/>
    </location>
</feature>
<keyword evidence="3" id="KW-0249">Electron transport</keyword>
<dbReference type="InterPro" id="IPR028096">
    <property type="entry name" value="EfeO_Cupredoxin"/>
</dbReference>
<keyword evidence="4" id="KW-0186">Copper</keyword>
<feature type="domain" description="EfeO-type cupredoxin-like" evidence="7">
    <location>
        <begin position="63"/>
        <end position="146"/>
    </location>
</feature>
<dbReference type="AlphaFoldDB" id="A0A1G1Y2L3"/>
<keyword evidence="6" id="KW-0472">Membrane</keyword>
<evidence type="ECO:0000256" key="3">
    <source>
        <dbReference type="ARBA" id="ARBA00022982"/>
    </source>
</evidence>